<dbReference type="Gene3D" id="2.120.10.30">
    <property type="entry name" value="TolB, C-terminal domain"/>
    <property type="match status" value="1"/>
</dbReference>
<dbReference type="SUPFAM" id="SSF63829">
    <property type="entry name" value="Calcium-dependent phosphotriesterase"/>
    <property type="match status" value="1"/>
</dbReference>
<dbReference type="InterPro" id="IPR011042">
    <property type="entry name" value="6-blade_b-propeller_TolB-like"/>
</dbReference>
<dbReference type="EMBL" id="CACVKT020003289">
    <property type="protein sequence ID" value="CAC5382920.1"/>
    <property type="molecule type" value="Genomic_DNA"/>
</dbReference>
<accession>A0A6J8BIB3</accession>
<protein>
    <submittedName>
        <fullName evidence="1">Uncharacterized protein</fullName>
    </submittedName>
</protein>
<evidence type="ECO:0000313" key="2">
    <source>
        <dbReference type="Proteomes" id="UP000507470"/>
    </source>
</evidence>
<dbReference type="Proteomes" id="UP000507470">
    <property type="component" value="Unassembled WGS sequence"/>
</dbReference>
<proteinExistence type="predicted"/>
<dbReference type="AlphaFoldDB" id="A0A6J8BIB3"/>
<evidence type="ECO:0000313" key="1">
    <source>
        <dbReference type="EMBL" id="CAC5382920.1"/>
    </source>
</evidence>
<keyword evidence="2" id="KW-1185">Reference proteome</keyword>
<reference evidence="1 2" key="1">
    <citation type="submission" date="2020-06" db="EMBL/GenBank/DDBJ databases">
        <authorList>
            <person name="Li R."/>
            <person name="Bekaert M."/>
        </authorList>
    </citation>
    <scope>NUCLEOTIDE SEQUENCE [LARGE SCALE GENOMIC DNA]</scope>
    <source>
        <strain evidence="2">wild</strain>
    </source>
</reference>
<dbReference type="OrthoDB" id="6087280at2759"/>
<sequence length="345" mass="39229">MRVIQSKVTENDGRLQSMIKHKSLENVNIQLTIDYKIKNILTFVNTFGKILIKKTSSDQPNLKINKNRKDLVQVPNKLQPINNISVALEQKIDTSSKWARGCTITRKGEFFFTDYFNSNEKMVKLNAQCNTEYIIQLSSPYSAFDVEFINDNTVAVTTGKSVGFGKRRGISIVDLTKRNVTKFIDLPNHTYGITFDGISLICCVEDRDLHMISSIDYSITTVPNTVLPWFSYVSTYACKIFFTNPNKYTVSCCLYNGTPVWEFKDENLLKTPCGITVDEKGNFLVVGRDLCNVLIISSNGKYTKQILNKEDGLRVPTVIFLDKIKKQLLVTSDQKVAYPYRISIN</sequence>
<gene>
    <name evidence="1" type="ORF">MCOR_18709</name>
</gene>
<organism evidence="1 2">
    <name type="scientific">Mytilus coruscus</name>
    <name type="common">Sea mussel</name>
    <dbReference type="NCBI Taxonomy" id="42192"/>
    <lineage>
        <taxon>Eukaryota</taxon>
        <taxon>Metazoa</taxon>
        <taxon>Spiralia</taxon>
        <taxon>Lophotrochozoa</taxon>
        <taxon>Mollusca</taxon>
        <taxon>Bivalvia</taxon>
        <taxon>Autobranchia</taxon>
        <taxon>Pteriomorphia</taxon>
        <taxon>Mytilida</taxon>
        <taxon>Mytiloidea</taxon>
        <taxon>Mytilidae</taxon>
        <taxon>Mytilinae</taxon>
        <taxon>Mytilus</taxon>
    </lineage>
</organism>
<name>A0A6J8BIB3_MYTCO</name>